<dbReference type="GO" id="GO:0051287">
    <property type="term" value="F:NAD binding"/>
    <property type="evidence" value="ECO:0007669"/>
    <property type="project" value="InterPro"/>
</dbReference>
<evidence type="ECO:0000256" key="2">
    <source>
        <dbReference type="ARBA" id="ARBA00023002"/>
    </source>
</evidence>
<protein>
    <submittedName>
        <fullName evidence="6">2-hydroxymethylglutarate dehydrogenase</fullName>
    </submittedName>
</protein>
<evidence type="ECO:0000259" key="5">
    <source>
        <dbReference type="Pfam" id="PF14833"/>
    </source>
</evidence>
<dbReference type="Pfam" id="PF03446">
    <property type="entry name" value="NAD_binding_2"/>
    <property type="match status" value="1"/>
</dbReference>
<keyword evidence="2" id="KW-0560">Oxidoreductase</keyword>
<organism evidence="6 7">
    <name type="scientific">Rhodococcus koreensis</name>
    <dbReference type="NCBI Taxonomy" id="99653"/>
    <lineage>
        <taxon>Bacteria</taxon>
        <taxon>Bacillati</taxon>
        <taxon>Actinomycetota</taxon>
        <taxon>Actinomycetes</taxon>
        <taxon>Mycobacteriales</taxon>
        <taxon>Nocardiaceae</taxon>
        <taxon>Rhodococcus</taxon>
    </lineage>
</organism>
<comment type="similarity">
    <text evidence="1">Belongs to the HIBADH-related family.</text>
</comment>
<name>A0A1H5BI95_9NOCA</name>
<keyword evidence="3" id="KW-0520">NAD</keyword>
<dbReference type="OrthoDB" id="3185659at2"/>
<dbReference type="Pfam" id="PF14833">
    <property type="entry name" value="NAD_binding_11"/>
    <property type="match status" value="1"/>
</dbReference>
<evidence type="ECO:0000313" key="7">
    <source>
        <dbReference type="Proteomes" id="UP000183561"/>
    </source>
</evidence>
<dbReference type="PANTHER" id="PTHR43060:SF15">
    <property type="entry name" value="3-HYDROXYISOBUTYRATE DEHYDROGENASE-LIKE 1, MITOCHONDRIAL-RELATED"/>
    <property type="match status" value="1"/>
</dbReference>
<feature type="domain" description="3-hydroxyisobutyrate dehydrogenase-like NAD-binding" evidence="5">
    <location>
        <begin position="163"/>
        <end position="283"/>
    </location>
</feature>
<dbReference type="AlphaFoldDB" id="A0A1H5BI95"/>
<feature type="domain" description="6-phosphogluconate dehydrogenase NADP-binding" evidence="4">
    <location>
        <begin position="4"/>
        <end position="160"/>
    </location>
</feature>
<dbReference type="GO" id="GO:0016491">
    <property type="term" value="F:oxidoreductase activity"/>
    <property type="evidence" value="ECO:0007669"/>
    <property type="project" value="UniProtKB-KW"/>
</dbReference>
<gene>
    <name evidence="6" type="ORF">SAMN04490239_8697</name>
</gene>
<dbReference type="Gene3D" id="3.40.50.720">
    <property type="entry name" value="NAD(P)-binding Rossmann-like Domain"/>
    <property type="match status" value="1"/>
</dbReference>
<reference evidence="7" key="1">
    <citation type="submission" date="2016-10" db="EMBL/GenBank/DDBJ databases">
        <authorList>
            <person name="Varghese N."/>
            <person name="Submissions S."/>
        </authorList>
    </citation>
    <scope>NUCLEOTIDE SEQUENCE [LARGE SCALE GENOMIC DNA]</scope>
    <source>
        <strain evidence="7">DSM 44498</strain>
    </source>
</reference>
<dbReference type="EMBL" id="FNSV01000005">
    <property type="protein sequence ID" value="SED54057.1"/>
    <property type="molecule type" value="Genomic_DNA"/>
</dbReference>
<dbReference type="InterPro" id="IPR013328">
    <property type="entry name" value="6PGD_dom2"/>
</dbReference>
<dbReference type="RefSeq" id="WP_072941629.1">
    <property type="nucleotide sequence ID" value="NZ_CP070609.1"/>
</dbReference>
<evidence type="ECO:0000259" key="4">
    <source>
        <dbReference type="Pfam" id="PF03446"/>
    </source>
</evidence>
<evidence type="ECO:0000256" key="3">
    <source>
        <dbReference type="ARBA" id="ARBA00023027"/>
    </source>
</evidence>
<dbReference type="InterPro" id="IPR006115">
    <property type="entry name" value="6PGDH_NADP-bd"/>
</dbReference>
<dbReference type="InterPro" id="IPR015815">
    <property type="entry name" value="HIBADH-related"/>
</dbReference>
<accession>A0A1H5BI95</accession>
<dbReference type="Gene3D" id="1.10.1040.10">
    <property type="entry name" value="N-(1-d-carboxylethyl)-l-norvaline Dehydrogenase, domain 2"/>
    <property type="match status" value="1"/>
</dbReference>
<dbReference type="SUPFAM" id="SSF51735">
    <property type="entry name" value="NAD(P)-binding Rossmann-fold domains"/>
    <property type="match status" value="1"/>
</dbReference>
<dbReference type="SUPFAM" id="SSF48179">
    <property type="entry name" value="6-phosphogluconate dehydrogenase C-terminal domain-like"/>
    <property type="match status" value="1"/>
</dbReference>
<evidence type="ECO:0000256" key="1">
    <source>
        <dbReference type="ARBA" id="ARBA00009080"/>
    </source>
</evidence>
<dbReference type="InterPro" id="IPR029154">
    <property type="entry name" value="HIBADH-like_NADP-bd"/>
</dbReference>
<dbReference type="Proteomes" id="UP000183561">
    <property type="component" value="Unassembled WGS sequence"/>
</dbReference>
<keyword evidence="7" id="KW-1185">Reference proteome</keyword>
<dbReference type="PANTHER" id="PTHR43060">
    <property type="entry name" value="3-HYDROXYISOBUTYRATE DEHYDROGENASE-LIKE 1, MITOCHONDRIAL-RELATED"/>
    <property type="match status" value="1"/>
</dbReference>
<evidence type="ECO:0000313" key="6">
    <source>
        <dbReference type="EMBL" id="SED54057.1"/>
    </source>
</evidence>
<dbReference type="InterPro" id="IPR008927">
    <property type="entry name" value="6-PGluconate_DH-like_C_sf"/>
</dbReference>
<dbReference type="PIRSF" id="PIRSF000103">
    <property type="entry name" value="HIBADH"/>
    <property type="match status" value="1"/>
</dbReference>
<proteinExistence type="inferred from homology"/>
<sequence length="299" mass="30623">MTSTVGFVGLGNIGSRVVAHLVKAGHDVAVYDLNTAAVEAAVALGARSVSSPVESATKAEALFLSLPTPAIVEGVVTEVLSLGNQGLIIVDHSTIDPDTSRRLAENAQAAGASFLDAPVSGGVQGAEAGTLAVMLGGDEATVKKVIPLIESYAGNIFHIGPSGSGQAIKLANNQITAANIVALGEGLSSAVAAGVDLDTAVAVLTKSSANSNVLSNYFPKTLFTEERPTGFALDFMHKDLGLFLAAAGKAKLPTPVTGLVRDLFSIGQRDGRGGKDFTSVVEFYEDFTGIRLQTKGNDK</sequence>
<dbReference type="InterPro" id="IPR036291">
    <property type="entry name" value="NAD(P)-bd_dom_sf"/>
</dbReference>
<dbReference type="GO" id="GO:0050661">
    <property type="term" value="F:NADP binding"/>
    <property type="evidence" value="ECO:0007669"/>
    <property type="project" value="InterPro"/>
</dbReference>